<organism evidence="1 2">
    <name type="scientific">Vibrio antiquarius (strain Ex25)</name>
    <dbReference type="NCBI Taxonomy" id="150340"/>
    <lineage>
        <taxon>Bacteria</taxon>
        <taxon>Pseudomonadati</taxon>
        <taxon>Pseudomonadota</taxon>
        <taxon>Gammaproteobacteria</taxon>
        <taxon>Vibrionales</taxon>
        <taxon>Vibrionaceae</taxon>
        <taxon>Vibrio</taxon>
        <taxon>Vibrio diabolicus subgroup</taxon>
    </lineage>
</organism>
<proteinExistence type="predicted"/>
<name>A0ABM9WVG4_VIBAE</name>
<sequence>MPFSMFTDGLCFITETTLNLDSSHELKNIRNQVAILTSINQFES</sequence>
<evidence type="ECO:0000313" key="2">
    <source>
        <dbReference type="Proteomes" id="UP000242664"/>
    </source>
</evidence>
<gene>
    <name evidence="1" type="ORF">VEx25_A0487</name>
</gene>
<reference evidence="2" key="1">
    <citation type="submission" date="2006-10" db="EMBL/GenBank/DDBJ databases">
        <authorList>
            <person name="Heidelberg J."/>
            <person name="Sebastian Y."/>
        </authorList>
    </citation>
    <scope>NUCLEOTIDE SEQUENCE [LARGE SCALE GENOMIC DNA]</scope>
    <source>
        <strain evidence="2">EX25</strain>
    </source>
</reference>
<evidence type="ECO:0000313" key="1">
    <source>
        <dbReference type="EMBL" id="EDN57380.1"/>
    </source>
</evidence>
<dbReference type="EMBL" id="DS267818">
    <property type="protein sequence ID" value="EDN57380.1"/>
    <property type="molecule type" value="Genomic_DNA"/>
</dbReference>
<dbReference type="Proteomes" id="UP000242664">
    <property type="component" value="Unassembled WGS sequence"/>
</dbReference>
<keyword evidence="2" id="KW-1185">Reference proteome</keyword>
<accession>A0ABM9WVG4</accession>
<protein>
    <submittedName>
        <fullName evidence="1">Uncharacterized protein</fullName>
    </submittedName>
</protein>